<keyword evidence="9" id="KW-0067">ATP-binding</keyword>
<keyword evidence="15" id="KW-0325">Glycoprotein</keyword>
<keyword evidence="5" id="KW-0812">Transmembrane</keyword>
<dbReference type="RefSeq" id="XP_001298791.1">
    <property type="nucleotide sequence ID" value="XM_001298790.1"/>
</dbReference>
<dbReference type="Pfam" id="PF12810">
    <property type="entry name" value="ALK_LTK_GRD"/>
    <property type="match status" value="1"/>
</dbReference>
<evidence type="ECO:0000256" key="12">
    <source>
        <dbReference type="ARBA" id="ARBA00023137"/>
    </source>
</evidence>
<dbReference type="Proteomes" id="UP000001542">
    <property type="component" value="Unassembled WGS sequence"/>
</dbReference>
<dbReference type="InParanoid" id="A2GAF7"/>
<keyword evidence="10" id="KW-1133">Transmembrane helix</keyword>
<organism evidence="17 18">
    <name type="scientific">Trichomonas vaginalis (strain ATCC PRA-98 / G3)</name>
    <dbReference type="NCBI Taxonomy" id="412133"/>
    <lineage>
        <taxon>Eukaryota</taxon>
        <taxon>Metamonada</taxon>
        <taxon>Parabasalia</taxon>
        <taxon>Trichomonadida</taxon>
        <taxon>Trichomonadidae</taxon>
        <taxon>Trichomonas</taxon>
    </lineage>
</organism>
<keyword evidence="13" id="KW-1015">Disulfide bond</keyword>
<evidence type="ECO:0000313" key="18">
    <source>
        <dbReference type="Proteomes" id="UP000001542"/>
    </source>
</evidence>
<dbReference type="GO" id="GO:0004714">
    <property type="term" value="F:transmembrane receptor protein tyrosine kinase activity"/>
    <property type="evidence" value="ECO:0007669"/>
    <property type="project" value="UniProtKB-EC"/>
</dbReference>
<dbReference type="EMBL" id="DS114810">
    <property type="protein sequence ID" value="EAX85861.1"/>
    <property type="molecule type" value="Genomic_DNA"/>
</dbReference>
<evidence type="ECO:0000256" key="3">
    <source>
        <dbReference type="ARBA" id="ARBA00022475"/>
    </source>
</evidence>
<evidence type="ECO:0000313" key="17">
    <source>
        <dbReference type="EMBL" id="EAX85861.1"/>
    </source>
</evidence>
<keyword evidence="6" id="KW-0732">Signal</keyword>
<reference evidence="17" key="2">
    <citation type="journal article" date="2007" name="Science">
        <title>Draft genome sequence of the sexually transmitted pathogen Trichomonas vaginalis.</title>
        <authorList>
            <person name="Carlton J.M."/>
            <person name="Hirt R.P."/>
            <person name="Silva J.C."/>
            <person name="Delcher A.L."/>
            <person name="Schatz M."/>
            <person name="Zhao Q."/>
            <person name="Wortman J.R."/>
            <person name="Bidwell S.L."/>
            <person name="Alsmark U.C.M."/>
            <person name="Besteiro S."/>
            <person name="Sicheritz-Ponten T."/>
            <person name="Noel C.J."/>
            <person name="Dacks J.B."/>
            <person name="Foster P.G."/>
            <person name="Simillion C."/>
            <person name="Van de Peer Y."/>
            <person name="Miranda-Saavedra D."/>
            <person name="Barton G.J."/>
            <person name="Westrop G.D."/>
            <person name="Mueller S."/>
            <person name="Dessi D."/>
            <person name="Fiori P.L."/>
            <person name="Ren Q."/>
            <person name="Paulsen I."/>
            <person name="Zhang H."/>
            <person name="Bastida-Corcuera F.D."/>
            <person name="Simoes-Barbosa A."/>
            <person name="Brown M.T."/>
            <person name="Hayes R.D."/>
            <person name="Mukherjee M."/>
            <person name="Okumura C.Y."/>
            <person name="Schneider R."/>
            <person name="Smith A.J."/>
            <person name="Vanacova S."/>
            <person name="Villalvazo M."/>
            <person name="Haas B.J."/>
            <person name="Pertea M."/>
            <person name="Feldblyum T.V."/>
            <person name="Utterback T.R."/>
            <person name="Shu C.L."/>
            <person name="Osoegawa K."/>
            <person name="de Jong P.J."/>
            <person name="Hrdy I."/>
            <person name="Horvathova L."/>
            <person name="Zubacova Z."/>
            <person name="Dolezal P."/>
            <person name="Malik S.B."/>
            <person name="Logsdon J.M. Jr."/>
            <person name="Henze K."/>
            <person name="Gupta A."/>
            <person name="Wang C.C."/>
            <person name="Dunne R.L."/>
            <person name="Upcroft J.A."/>
            <person name="Upcroft P."/>
            <person name="White O."/>
            <person name="Salzberg S.L."/>
            <person name="Tang P."/>
            <person name="Chiu C.-H."/>
            <person name="Lee Y.-S."/>
            <person name="Embley T.M."/>
            <person name="Coombs G.H."/>
            <person name="Mottram J.C."/>
            <person name="Tachezy J."/>
            <person name="Fraser-Liggett C.M."/>
            <person name="Johnson P.J."/>
        </authorList>
    </citation>
    <scope>NUCLEOTIDE SEQUENCE [LARGE SCALE GENOMIC DNA]</scope>
    <source>
        <strain evidence="17">G3</strain>
    </source>
</reference>
<keyword evidence="3" id="KW-1003">Cell membrane</keyword>
<accession>A2GAF7</accession>
<evidence type="ECO:0000256" key="4">
    <source>
        <dbReference type="ARBA" id="ARBA00022679"/>
    </source>
</evidence>
<dbReference type="AlphaFoldDB" id="A2GAF7"/>
<evidence type="ECO:0000256" key="7">
    <source>
        <dbReference type="ARBA" id="ARBA00022741"/>
    </source>
</evidence>
<dbReference type="EC" id="2.7.10.1" evidence="2"/>
<name>A2GAF7_TRIV3</name>
<protein>
    <recommendedName>
        <fullName evidence="2">receptor protein-tyrosine kinase</fullName>
        <ecNumber evidence="2">2.7.10.1</ecNumber>
    </recommendedName>
</protein>
<sequence>MNGGYGGGGSSSNFCGTEIDTSGIYCGTGSGGGQTAVKFLENDLWHRVLVSGGGGGCDNAQGDYGGSDDGSGGAGGNFTAQSWFANGVLSENYFADSEKGFSFGVGEAARYGDPSNNNAVPEGTMEDNAGGGGGWFGGFSGQIGSSGAGGGSSWALTKDAIIPKSTLTTSDEFYKNTISRYYAFGLSSGYLFEDVVNVAGIWNGNGRVVISIIKQNHIRSCSCRVGIQPHFLYLMFFVSS</sequence>
<evidence type="ECO:0000256" key="13">
    <source>
        <dbReference type="ARBA" id="ARBA00023157"/>
    </source>
</evidence>
<evidence type="ECO:0000256" key="14">
    <source>
        <dbReference type="ARBA" id="ARBA00023170"/>
    </source>
</evidence>
<comment type="subcellular location">
    <subcellularLocation>
        <location evidence="1">Cell membrane</location>
        <topology evidence="1">Single-pass type I membrane protein</topology>
    </subcellularLocation>
</comment>
<keyword evidence="4" id="KW-0808">Transferase</keyword>
<evidence type="ECO:0000256" key="2">
    <source>
        <dbReference type="ARBA" id="ARBA00011902"/>
    </source>
</evidence>
<evidence type="ECO:0000256" key="15">
    <source>
        <dbReference type="ARBA" id="ARBA00023180"/>
    </source>
</evidence>
<dbReference type="InterPro" id="IPR055163">
    <property type="entry name" value="ALK/LTK-like_GRD"/>
</dbReference>
<evidence type="ECO:0000256" key="6">
    <source>
        <dbReference type="ARBA" id="ARBA00022729"/>
    </source>
</evidence>
<keyword evidence="11" id="KW-0472">Membrane</keyword>
<keyword evidence="7" id="KW-0547">Nucleotide-binding</keyword>
<dbReference type="VEuPathDB" id="TrichDB:TVAG_293220"/>
<dbReference type="VEuPathDB" id="TrichDB:TVAGG3_1070730"/>
<evidence type="ECO:0000256" key="11">
    <source>
        <dbReference type="ARBA" id="ARBA00023136"/>
    </source>
</evidence>
<dbReference type="GO" id="GO:0005524">
    <property type="term" value="F:ATP binding"/>
    <property type="evidence" value="ECO:0007669"/>
    <property type="project" value="UniProtKB-KW"/>
</dbReference>
<gene>
    <name evidence="17" type="ORF">TVAG_293220</name>
</gene>
<evidence type="ECO:0000256" key="1">
    <source>
        <dbReference type="ARBA" id="ARBA00004251"/>
    </source>
</evidence>
<evidence type="ECO:0000256" key="9">
    <source>
        <dbReference type="ARBA" id="ARBA00022840"/>
    </source>
</evidence>
<evidence type="ECO:0000259" key="16">
    <source>
        <dbReference type="Pfam" id="PF12810"/>
    </source>
</evidence>
<keyword evidence="18" id="KW-1185">Reference proteome</keyword>
<dbReference type="KEGG" id="tva:4743504"/>
<dbReference type="GO" id="GO:0005886">
    <property type="term" value="C:plasma membrane"/>
    <property type="evidence" value="ECO:0007669"/>
    <property type="project" value="UniProtKB-SubCell"/>
</dbReference>
<evidence type="ECO:0000256" key="5">
    <source>
        <dbReference type="ARBA" id="ARBA00022692"/>
    </source>
</evidence>
<reference evidence="17" key="1">
    <citation type="submission" date="2006-10" db="EMBL/GenBank/DDBJ databases">
        <authorList>
            <person name="Amadeo P."/>
            <person name="Zhao Q."/>
            <person name="Wortman J."/>
            <person name="Fraser-Liggett C."/>
            <person name="Carlton J."/>
        </authorList>
    </citation>
    <scope>NUCLEOTIDE SEQUENCE</scope>
    <source>
        <strain evidence="17">G3</strain>
    </source>
</reference>
<keyword evidence="8" id="KW-0418">Kinase</keyword>
<evidence type="ECO:0000256" key="8">
    <source>
        <dbReference type="ARBA" id="ARBA00022777"/>
    </source>
</evidence>
<keyword evidence="14" id="KW-0675">Receptor</keyword>
<feature type="domain" description="ALK/LTK-like glycine-rich" evidence="16">
    <location>
        <begin position="2"/>
        <end position="213"/>
    </location>
</feature>
<evidence type="ECO:0000256" key="10">
    <source>
        <dbReference type="ARBA" id="ARBA00022989"/>
    </source>
</evidence>
<keyword evidence="12" id="KW-0829">Tyrosine-protein kinase</keyword>
<proteinExistence type="predicted"/>